<proteinExistence type="inferred from homology"/>
<dbReference type="SMART" id="SM00226">
    <property type="entry name" value="LMWPc"/>
    <property type="match status" value="1"/>
</dbReference>
<evidence type="ECO:0000256" key="2">
    <source>
        <dbReference type="ARBA" id="ARBA00013064"/>
    </source>
</evidence>
<dbReference type="InterPro" id="IPR050438">
    <property type="entry name" value="LMW_PTPase"/>
</dbReference>
<dbReference type="FunFam" id="3.40.50.2300:FF:000113">
    <property type="entry name" value="Low molecular weight protein-tyrosine-phosphatase"/>
    <property type="match status" value="1"/>
</dbReference>
<dbReference type="InterPro" id="IPR017867">
    <property type="entry name" value="Tyr_phospatase_low_mol_wt"/>
</dbReference>
<evidence type="ECO:0000259" key="7">
    <source>
        <dbReference type="SMART" id="SM00226"/>
    </source>
</evidence>
<sequence>MTDRARVLFVCLGNICRSPMAEAVFRNMVQQAGLEQVIEIDSAGTGDWHIGHPPHEGTRKLLDSKGISYSGMKARQFTKSDREQFDYIVCMDTKNEKDVLQLLGQSAAVNGVPSGDSGARIFTFMSLLPDSNIADVPDPYYTGNFDEVYELVEQGSAKLLERVRSDLSV</sequence>
<feature type="active site" evidence="6">
    <location>
        <position position="17"/>
    </location>
</feature>
<evidence type="ECO:0000313" key="8">
    <source>
        <dbReference type="EMBL" id="GGG88225.1"/>
    </source>
</evidence>
<evidence type="ECO:0000256" key="4">
    <source>
        <dbReference type="ARBA" id="ARBA00022912"/>
    </source>
</evidence>
<evidence type="ECO:0000256" key="3">
    <source>
        <dbReference type="ARBA" id="ARBA00022801"/>
    </source>
</evidence>
<evidence type="ECO:0000256" key="1">
    <source>
        <dbReference type="ARBA" id="ARBA00011063"/>
    </source>
</evidence>
<protein>
    <recommendedName>
        <fullName evidence="2">protein-tyrosine-phosphatase</fullName>
        <ecNumber evidence="2">3.1.3.48</ecNumber>
    </recommendedName>
</protein>
<comment type="catalytic activity">
    <reaction evidence="5">
        <text>O-phospho-L-tyrosyl-[protein] + H2O = L-tyrosyl-[protein] + phosphate</text>
        <dbReference type="Rhea" id="RHEA:10684"/>
        <dbReference type="Rhea" id="RHEA-COMP:10136"/>
        <dbReference type="Rhea" id="RHEA-COMP:20101"/>
        <dbReference type="ChEBI" id="CHEBI:15377"/>
        <dbReference type="ChEBI" id="CHEBI:43474"/>
        <dbReference type="ChEBI" id="CHEBI:46858"/>
        <dbReference type="ChEBI" id="CHEBI:61978"/>
        <dbReference type="EC" id="3.1.3.48"/>
    </reaction>
</comment>
<dbReference type="AlphaFoldDB" id="A0A917HSN5"/>
<dbReference type="PANTHER" id="PTHR11717:SF7">
    <property type="entry name" value="LOW MOLECULAR WEIGHT PHOSPHOTYROSINE PROTEIN PHOSPHATASE"/>
    <property type="match status" value="1"/>
</dbReference>
<dbReference type="Pfam" id="PF01451">
    <property type="entry name" value="LMWPc"/>
    <property type="match status" value="1"/>
</dbReference>
<keyword evidence="3" id="KW-0378">Hydrolase</keyword>
<dbReference type="InterPro" id="IPR036196">
    <property type="entry name" value="Ptyr_pPase_sf"/>
</dbReference>
<feature type="active site" description="Nucleophile" evidence="6">
    <location>
        <position position="11"/>
    </location>
</feature>
<dbReference type="EMBL" id="BMHY01000019">
    <property type="protein sequence ID" value="GGG88225.1"/>
    <property type="molecule type" value="Genomic_DNA"/>
</dbReference>
<keyword evidence="4" id="KW-0904">Protein phosphatase</keyword>
<reference evidence="8 9" key="1">
    <citation type="journal article" date="2014" name="Int. J. Syst. Evol. Microbiol.">
        <title>Complete genome sequence of Corynebacterium casei LMG S-19264T (=DSM 44701T), isolated from a smear-ripened cheese.</title>
        <authorList>
            <consortium name="US DOE Joint Genome Institute (JGI-PGF)"/>
            <person name="Walter F."/>
            <person name="Albersmeier A."/>
            <person name="Kalinowski J."/>
            <person name="Ruckert C."/>
        </authorList>
    </citation>
    <scope>NUCLEOTIDE SEQUENCE [LARGE SCALE GENOMIC DNA]</scope>
    <source>
        <strain evidence="8 9">CGMCC 1.15286</strain>
    </source>
</reference>
<dbReference type="RefSeq" id="WP_188892730.1">
    <property type="nucleotide sequence ID" value="NZ_BMHY01000019.1"/>
</dbReference>
<name>A0A917HSN5_9BACL</name>
<feature type="domain" description="Phosphotyrosine protein phosphatase I" evidence="7">
    <location>
        <begin position="5"/>
        <end position="162"/>
    </location>
</feature>
<comment type="caution">
    <text evidence="8">The sequence shown here is derived from an EMBL/GenBank/DDBJ whole genome shotgun (WGS) entry which is preliminary data.</text>
</comment>
<evidence type="ECO:0000256" key="5">
    <source>
        <dbReference type="ARBA" id="ARBA00051722"/>
    </source>
</evidence>
<dbReference type="CDD" id="cd16343">
    <property type="entry name" value="LMWPTP"/>
    <property type="match status" value="1"/>
</dbReference>
<dbReference type="EC" id="3.1.3.48" evidence="2"/>
<dbReference type="GO" id="GO:0004725">
    <property type="term" value="F:protein tyrosine phosphatase activity"/>
    <property type="evidence" value="ECO:0007669"/>
    <property type="project" value="UniProtKB-EC"/>
</dbReference>
<evidence type="ECO:0000256" key="6">
    <source>
        <dbReference type="PIRSR" id="PIRSR617867-1"/>
    </source>
</evidence>
<keyword evidence="9" id="KW-1185">Reference proteome</keyword>
<dbReference type="SUPFAM" id="SSF52788">
    <property type="entry name" value="Phosphotyrosine protein phosphatases I"/>
    <property type="match status" value="1"/>
</dbReference>
<organism evidence="8 9">
    <name type="scientific">Paenibacillus radicis</name>
    <name type="common">ex Gao et al. 2016</name>
    <dbReference type="NCBI Taxonomy" id="1737354"/>
    <lineage>
        <taxon>Bacteria</taxon>
        <taxon>Bacillati</taxon>
        <taxon>Bacillota</taxon>
        <taxon>Bacilli</taxon>
        <taxon>Bacillales</taxon>
        <taxon>Paenibacillaceae</taxon>
        <taxon>Paenibacillus</taxon>
    </lineage>
</organism>
<comment type="similarity">
    <text evidence="1">Belongs to the low molecular weight phosphotyrosine protein phosphatase family.</text>
</comment>
<dbReference type="PRINTS" id="PR00719">
    <property type="entry name" value="LMWPTPASE"/>
</dbReference>
<dbReference type="InterPro" id="IPR023485">
    <property type="entry name" value="Ptyr_pPase"/>
</dbReference>
<evidence type="ECO:0000313" key="9">
    <source>
        <dbReference type="Proteomes" id="UP000600247"/>
    </source>
</evidence>
<dbReference type="Gene3D" id="3.40.50.2300">
    <property type="match status" value="1"/>
</dbReference>
<dbReference type="Proteomes" id="UP000600247">
    <property type="component" value="Unassembled WGS sequence"/>
</dbReference>
<dbReference type="PANTHER" id="PTHR11717">
    <property type="entry name" value="LOW MOLECULAR WEIGHT PROTEIN TYROSINE PHOSPHATASE"/>
    <property type="match status" value="1"/>
</dbReference>
<accession>A0A917HSN5</accession>
<feature type="active site" description="Proton donor" evidence="6">
    <location>
        <position position="138"/>
    </location>
</feature>
<gene>
    <name evidence="8" type="ORF">GCM10010918_53370</name>
</gene>